<evidence type="ECO:0000256" key="13">
    <source>
        <dbReference type="ARBA" id="ARBA00022801"/>
    </source>
</evidence>
<dbReference type="InterPro" id="IPR050534">
    <property type="entry name" value="Coronavir_polyprotein_1ab"/>
</dbReference>
<comment type="subcellular location">
    <subcellularLocation>
        <location evidence="2">Nucleus</location>
    </subcellularLocation>
</comment>
<dbReference type="GO" id="GO:0005737">
    <property type="term" value="C:cytoplasm"/>
    <property type="evidence" value="ECO:0007669"/>
    <property type="project" value="TreeGrafter"/>
</dbReference>
<dbReference type="GO" id="GO:0003677">
    <property type="term" value="F:DNA binding"/>
    <property type="evidence" value="ECO:0007669"/>
    <property type="project" value="UniProtKB-KW"/>
</dbReference>
<evidence type="ECO:0000256" key="15">
    <source>
        <dbReference type="ARBA" id="ARBA00022840"/>
    </source>
</evidence>
<reference evidence="26" key="1">
    <citation type="submission" date="2020-11" db="EMBL/GenBank/DDBJ databases">
        <authorList>
            <consortium name="DOE Joint Genome Institute"/>
            <person name="Ahrendt S."/>
            <person name="Riley R."/>
            <person name="Andreopoulos W."/>
            <person name="Labutti K."/>
            <person name="Pangilinan J."/>
            <person name="Ruiz-Duenas F.J."/>
            <person name="Barrasa J.M."/>
            <person name="Sanchez-Garcia M."/>
            <person name="Camarero S."/>
            <person name="Miyauchi S."/>
            <person name="Serrano A."/>
            <person name="Linde D."/>
            <person name="Babiker R."/>
            <person name="Drula E."/>
            <person name="Ayuso-Fernandez I."/>
            <person name="Pacheco R."/>
            <person name="Padilla G."/>
            <person name="Ferreira P."/>
            <person name="Barriuso J."/>
            <person name="Kellner H."/>
            <person name="Castanera R."/>
            <person name="Alfaro M."/>
            <person name="Ramirez L."/>
            <person name="Pisabarro A.G."/>
            <person name="Kuo A."/>
            <person name="Tritt A."/>
            <person name="Lipzen A."/>
            <person name="He G."/>
            <person name="Yan M."/>
            <person name="Ng V."/>
            <person name="Cullen D."/>
            <person name="Martin F."/>
            <person name="Rosso M.-N."/>
            <person name="Henrissat B."/>
            <person name="Hibbett D."/>
            <person name="Martinez A.T."/>
            <person name="Grigoriev I.V."/>
        </authorList>
    </citation>
    <scope>NUCLEOTIDE SEQUENCE</scope>
    <source>
        <strain evidence="26">MF-IS2</strain>
    </source>
</reference>
<evidence type="ECO:0000313" key="26">
    <source>
        <dbReference type="EMBL" id="KAF9448170.1"/>
    </source>
</evidence>
<dbReference type="GO" id="GO:0004519">
    <property type="term" value="F:endonuclease activity"/>
    <property type="evidence" value="ECO:0007669"/>
    <property type="project" value="UniProtKB-KW"/>
</dbReference>
<keyword evidence="11" id="KW-0255">Endonuclease</keyword>
<keyword evidence="13" id="KW-0378">Hydrolase</keyword>
<dbReference type="Gene3D" id="3.90.320.10">
    <property type="match status" value="1"/>
</dbReference>
<comment type="cofactor">
    <cofactor evidence="1">
        <name>[4Fe-4S] cluster</name>
        <dbReference type="ChEBI" id="CHEBI:49883"/>
    </cofactor>
</comment>
<evidence type="ECO:0000256" key="22">
    <source>
        <dbReference type="ARBA" id="ARBA00047995"/>
    </source>
</evidence>
<evidence type="ECO:0000256" key="18">
    <source>
        <dbReference type="ARBA" id="ARBA00023125"/>
    </source>
</evidence>
<comment type="catalytic activity">
    <reaction evidence="22">
        <text>ATP + H2O = ADP + phosphate + H(+)</text>
        <dbReference type="Rhea" id="RHEA:13065"/>
        <dbReference type="ChEBI" id="CHEBI:15377"/>
        <dbReference type="ChEBI" id="CHEBI:15378"/>
        <dbReference type="ChEBI" id="CHEBI:30616"/>
        <dbReference type="ChEBI" id="CHEBI:43474"/>
        <dbReference type="ChEBI" id="CHEBI:456216"/>
        <dbReference type="EC" id="3.6.4.12"/>
    </reaction>
</comment>
<evidence type="ECO:0000256" key="1">
    <source>
        <dbReference type="ARBA" id="ARBA00001966"/>
    </source>
</evidence>
<name>A0A9P5XCH1_9AGAR</name>
<dbReference type="Pfam" id="PF13604">
    <property type="entry name" value="AAA_30"/>
    <property type="match status" value="1"/>
</dbReference>
<comment type="caution">
    <text evidence="26">The sequence shown here is derived from an EMBL/GenBank/DDBJ whole genome shotgun (WGS) entry which is preliminary data.</text>
</comment>
<evidence type="ECO:0000256" key="6">
    <source>
        <dbReference type="ARBA" id="ARBA00022485"/>
    </source>
</evidence>
<evidence type="ECO:0000256" key="9">
    <source>
        <dbReference type="ARBA" id="ARBA00022723"/>
    </source>
</evidence>
<proteinExistence type="inferred from homology"/>
<feature type="compositionally biased region" description="Polar residues" evidence="23">
    <location>
        <begin position="17"/>
        <end position="26"/>
    </location>
</feature>
<feature type="domain" description="DNA replication factor Dna2 N-terminal" evidence="24">
    <location>
        <begin position="151"/>
        <end position="364"/>
    </location>
</feature>
<feature type="domain" description="DNA2/NAM7 helicase-like C-terminal" evidence="25">
    <location>
        <begin position="913"/>
        <end position="1135"/>
    </location>
</feature>
<keyword evidence="18" id="KW-0238">DNA-binding</keyword>
<dbReference type="GO" id="GO:0043139">
    <property type="term" value="F:5'-3' DNA helicase activity"/>
    <property type="evidence" value="ECO:0007669"/>
    <property type="project" value="TreeGrafter"/>
</dbReference>
<dbReference type="Proteomes" id="UP000807342">
    <property type="component" value="Unassembled WGS sequence"/>
</dbReference>
<evidence type="ECO:0000256" key="11">
    <source>
        <dbReference type="ARBA" id="ARBA00022759"/>
    </source>
</evidence>
<dbReference type="OrthoDB" id="6513042at2759"/>
<evidence type="ECO:0000256" key="20">
    <source>
        <dbReference type="ARBA" id="ARBA00023242"/>
    </source>
</evidence>
<accession>A0A9P5XCH1</accession>
<dbReference type="InterPro" id="IPR027417">
    <property type="entry name" value="P-loop_NTPase"/>
</dbReference>
<dbReference type="EMBL" id="MU151170">
    <property type="protein sequence ID" value="KAF9448170.1"/>
    <property type="molecule type" value="Genomic_DNA"/>
</dbReference>
<dbReference type="PANTHER" id="PTHR43788">
    <property type="entry name" value="DNA2/NAM7 HELICASE FAMILY MEMBER"/>
    <property type="match status" value="1"/>
</dbReference>
<keyword evidence="6" id="KW-0004">4Fe-4S</keyword>
<feature type="compositionally biased region" description="Polar residues" evidence="23">
    <location>
        <begin position="67"/>
        <end position="76"/>
    </location>
</feature>
<keyword evidence="27" id="KW-1185">Reference proteome</keyword>
<evidence type="ECO:0000256" key="14">
    <source>
        <dbReference type="ARBA" id="ARBA00022806"/>
    </source>
</evidence>
<dbReference type="EC" id="3.6.4.12" evidence="4"/>
<protein>
    <recommendedName>
        <fullName evidence="5">DNA replication ATP-dependent helicase/nuclease DNA2</fullName>
        <ecNumber evidence="4">3.6.4.12</ecNumber>
    </recommendedName>
</protein>
<keyword evidence="15" id="KW-0067">ATP-binding</keyword>
<evidence type="ECO:0000256" key="23">
    <source>
        <dbReference type="SAM" id="MobiDB-lite"/>
    </source>
</evidence>
<evidence type="ECO:0000256" key="16">
    <source>
        <dbReference type="ARBA" id="ARBA00023004"/>
    </source>
</evidence>
<dbReference type="InterPro" id="IPR041679">
    <property type="entry name" value="DNA2/NAM7-like_C"/>
</dbReference>
<dbReference type="GO" id="GO:0005634">
    <property type="term" value="C:nucleus"/>
    <property type="evidence" value="ECO:0007669"/>
    <property type="project" value="UniProtKB-SubCell"/>
</dbReference>
<dbReference type="SUPFAM" id="SSF52540">
    <property type="entry name" value="P-loop containing nucleoside triphosphate hydrolases"/>
    <property type="match status" value="1"/>
</dbReference>
<dbReference type="GO" id="GO:0016787">
    <property type="term" value="F:hydrolase activity"/>
    <property type="evidence" value="ECO:0007669"/>
    <property type="project" value="UniProtKB-KW"/>
</dbReference>
<keyword evidence="8" id="KW-0540">Nuclease</keyword>
<dbReference type="GO" id="GO:0006260">
    <property type="term" value="P:DNA replication"/>
    <property type="evidence" value="ECO:0007669"/>
    <property type="project" value="UniProtKB-KW"/>
</dbReference>
<evidence type="ECO:0000256" key="12">
    <source>
        <dbReference type="ARBA" id="ARBA00022763"/>
    </source>
</evidence>
<dbReference type="InterPro" id="IPR014808">
    <property type="entry name" value="DNA_replication_fac_Dna2_N"/>
</dbReference>
<evidence type="ECO:0000256" key="4">
    <source>
        <dbReference type="ARBA" id="ARBA00012551"/>
    </source>
</evidence>
<keyword evidence="19" id="KW-0234">DNA repair</keyword>
<evidence type="ECO:0000256" key="19">
    <source>
        <dbReference type="ARBA" id="ARBA00023204"/>
    </source>
</evidence>
<comment type="similarity">
    <text evidence="3">Belongs to the DNA2/NAM7 helicase family.</text>
</comment>
<evidence type="ECO:0000256" key="10">
    <source>
        <dbReference type="ARBA" id="ARBA00022741"/>
    </source>
</evidence>
<evidence type="ECO:0000259" key="24">
    <source>
        <dbReference type="Pfam" id="PF08696"/>
    </source>
</evidence>
<keyword evidence="12" id="KW-0227">DNA damage</keyword>
<evidence type="ECO:0000313" key="27">
    <source>
        <dbReference type="Proteomes" id="UP000807342"/>
    </source>
</evidence>
<dbReference type="GO" id="GO:0005524">
    <property type="term" value="F:ATP binding"/>
    <property type="evidence" value="ECO:0007669"/>
    <property type="project" value="UniProtKB-KW"/>
</dbReference>
<sequence length="1229" mass="138446">MPPARVSQQDEADFMQSLLSGLDNTLSSNPPTTPSKSKKPKKVERVLERVKTPNKTPKKLKDEHALPTTSTTSAPMSQEDDDMAALLEGAEDWDWSDMNDFITPKKSKPLPRVVAREYQKEACTRGFVESVSQVQIKGRSQKVLVVKVDPGEERRSVTLEDDWIVTDVRIGDVINVIGSFQTLASTSSTSSLTSTIHITSKSNFLILHPDILITATALSNASQCRRKPLLSGLVRSTSDITPALVWGNILHEVMQLCLSENCWEEKWIEERIDGAVRKNLVNIVKIEMTVEEALTEVKARAKGLIAFAKKYLGAKPRPEGVLTDTRSDSGDAQSLLAITDLLDVEEDIWSPTYGLKGKIDATVHSVIAQPKAPANQINHYFPKSSKLNPRESEILSGAVPFEIKTGRSIAGMEHRAQTMLYTLLVAERYHQEVDAGLLYYTQKEEVVRVPVVRNELRGLIMARNELAGYMMRRHRVGEGRVGQNEDEPFLPPTIDDERACKKCYVLDTCMLYRKAVENVTDTSSPIADAYELKTSHLTQLQLEFFKKWERLISLEEKDIHRFKKELWTMGAKEREEKGRCFAAMVLDTSYDPTPSAGSQSGQYREDKIHKFTYRFLRSSETRTSTRKTQDGKEEEYESLLSGHMAVGEAITVSIEPDLLALARGFIVDLTPRTVVLGVDHELDLERIRWRLTTGCQKPDQLRPGEEVIFRIDKDDLFGGMARIRDNLAQMFYAQGDMKRLRLVVDLRAPMFENLDWIDDEYCRDWREFVKHTKQLNSNQKEAVKRVLSARDYALVLGMPGTGKTSVIASLVKVLVGMGKSVLLSAYTHSAVDNVLLRLKSETKTEGELGFGILRLGNLDKIHPDVQEFTLAKRKQAVTVEQLEAQLMSPPVVATTCLSVDQFVRSIQARRGGLDVSLFRRLSDAHPEAVVELAEQYRMNEEIMTLSNRLIYGERLRCGSESVRKRKLSIPRWDVVKKLCERAGCVCSTAASRGQGVGGCWLRQLLDERCKAVFVDTDGIPAHESRAGDLIQNEVEAELVRQVTEALILGGVSPEQVGIITLYRQQVKLISHLLGGRRDVEILTADRSQGRDKDIIIFSMVRSNDEGRTGDLVKDWRRMNVSFTRARSKLIIFGSRQTLQATPLLKEFFELMDEKGWVLSMPNEAHMAHDSVLRATDITPSKRSGEERENVIEEDKDVRPMKKMRRGHDGVDSGILKGKPMLQDVINDIL</sequence>
<dbReference type="PANTHER" id="PTHR43788:SF8">
    <property type="entry name" value="DNA-BINDING PROTEIN SMUBP-2"/>
    <property type="match status" value="1"/>
</dbReference>
<dbReference type="GO" id="GO:0006281">
    <property type="term" value="P:DNA repair"/>
    <property type="evidence" value="ECO:0007669"/>
    <property type="project" value="UniProtKB-KW"/>
</dbReference>
<dbReference type="AlphaFoldDB" id="A0A9P5XCH1"/>
<dbReference type="FunFam" id="3.40.50.300:FF:000789">
    <property type="entry name" value="DNA replication ATP-dependent helicase/nuclease DNA2"/>
    <property type="match status" value="1"/>
</dbReference>
<keyword evidence="9" id="KW-0479">Metal-binding</keyword>
<dbReference type="Pfam" id="PF13087">
    <property type="entry name" value="AAA_12"/>
    <property type="match status" value="1"/>
</dbReference>
<feature type="region of interest" description="Disordered" evidence="23">
    <location>
        <begin position="1"/>
        <end position="78"/>
    </location>
</feature>
<dbReference type="CDD" id="cd22318">
    <property type="entry name" value="DNA2_N-like"/>
    <property type="match status" value="1"/>
</dbReference>
<evidence type="ECO:0000256" key="7">
    <source>
        <dbReference type="ARBA" id="ARBA00022705"/>
    </source>
</evidence>
<keyword evidence="21" id="KW-0511">Multifunctional enzyme</keyword>
<keyword evidence="14" id="KW-0347">Helicase</keyword>
<keyword evidence="16" id="KW-0408">Iron</keyword>
<dbReference type="GO" id="GO:0051539">
    <property type="term" value="F:4 iron, 4 sulfur cluster binding"/>
    <property type="evidence" value="ECO:0007669"/>
    <property type="project" value="UniProtKB-KW"/>
</dbReference>
<dbReference type="Gene3D" id="3.40.50.300">
    <property type="entry name" value="P-loop containing nucleotide triphosphate hydrolases"/>
    <property type="match status" value="2"/>
</dbReference>
<keyword evidence="17" id="KW-0411">Iron-sulfur</keyword>
<evidence type="ECO:0000256" key="17">
    <source>
        <dbReference type="ARBA" id="ARBA00023014"/>
    </source>
</evidence>
<dbReference type="InterPro" id="IPR011604">
    <property type="entry name" value="PDDEXK-like_dom_sf"/>
</dbReference>
<dbReference type="InterPro" id="IPR047187">
    <property type="entry name" value="SF1_C_Upf1"/>
</dbReference>
<evidence type="ECO:0000256" key="2">
    <source>
        <dbReference type="ARBA" id="ARBA00004123"/>
    </source>
</evidence>
<keyword evidence="20" id="KW-0539">Nucleus</keyword>
<dbReference type="CDD" id="cd18808">
    <property type="entry name" value="SF1_C_Upf1"/>
    <property type="match status" value="1"/>
</dbReference>
<evidence type="ECO:0000256" key="8">
    <source>
        <dbReference type="ARBA" id="ARBA00022722"/>
    </source>
</evidence>
<gene>
    <name evidence="26" type="ORF">P691DRAFT_669990</name>
</gene>
<keyword evidence="7" id="KW-0235">DNA replication</keyword>
<organism evidence="26 27">
    <name type="scientific">Macrolepiota fuliginosa MF-IS2</name>
    <dbReference type="NCBI Taxonomy" id="1400762"/>
    <lineage>
        <taxon>Eukaryota</taxon>
        <taxon>Fungi</taxon>
        <taxon>Dikarya</taxon>
        <taxon>Basidiomycota</taxon>
        <taxon>Agaricomycotina</taxon>
        <taxon>Agaricomycetes</taxon>
        <taxon>Agaricomycetidae</taxon>
        <taxon>Agaricales</taxon>
        <taxon>Agaricineae</taxon>
        <taxon>Agaricaceae</taxon>
        <taxon>Macrolepiota</taxon>
    </lineage>
</organism>
<evidence type="ECO:0000256" key="5">
    <source>
        <dbReference type="ARBA" id="ARBA00021516"/>
    </source>
</evidence>
<dbReference type="GO" id="GO:0046872">
    <property type="term" value="F:metal ion binding"/>
    <property type="evidence" value="ECO:0007669"/>
    <property type="project" value="UniProtKB-KW"/>
</dbReference>
<dbReference type="Pfam" id="PF08696">
    <property type="entry name" value="Dna2"/>
    <property type="match status" value="1"/>
</dbReference>
<keyword evidence="10" id="KW-0547">Nucleotide-binding</keyword>
<evidence type="ECO:0000256" key="3">
    <source>
        <dbReference type="ARBA" id="ARBA00007913"/>
    </source>
</evidence>
<evidence type="ECO:0000256" key="21">
    <source>
        <dbReference type="ARBA" id="ARBA00023268"/>
    </source>
</evidence>
<evidence type="ECO:0000259" key="25">
    <source>
        <dbReference type="Pfam" id="PF13087"/>
    </source>
</evidence>